<evidence type="ECO:0000313" key="1">
    <source>
        <dbReference type="EMBL" id="KAE8732813.1"/>
    </source>
</evidence>
<comment type="caution">
    <text evidence="1">The sequence shown here is derived from an EMBL/GenBank/DDBJ whole genome shotgun (WGS) entry which is preliminary data.</text>
</comment>
<accession>A0A6A3CU59</accession>
<gene>
    <name evidence="1" type="ORF">F3Y22_tig00001728pilonHSYRG00084</name>
</gene>
<sequence length="148" mass="16490">MGQKLSCIENHETALLSAVQTGDMEMVKAMVETDPSALKSATLWKVVCSSCGSHPWPDRDPIDVGCNAWETECVKRLIQSGSYEELAYIMLLTMVISIAFKLFFRQPIAVPLQILGALPDSLTYEMKVELHLCIWQLARDGPIVFMPS</sequence>
<protein>
    <submittedName>
        <fullName evidence="1">Uncharacterized protein</fullName>
    </submittedName>
</protein>
<name>A0A6A3CU59_HIBSY</name>
<evidence type="ECO:0000313" key="2">
    <source>
        <dbReference type="Proteomes" id="UP000436088"/>
    </source>
</evidence>
<dbReference type="Proteomes" id="UP000436088">
    <property type="component" value="Unassembled WGS sequence"/>
</dbReference>
<proteinExistence type="predicted"/>
<dbReference type="EMBL" id="VEPZ02000133">
    <property type="protein sequence ID" value="KAE8732813.1"/>
    <property type="molecule type" value="Genomic_DNA"/>
</dbReference>
<keyword evidence="2" id="KW-1185">Reference proteome</keyword>
<organism evidence="1 2">
    <name type="scientific">Hibiscus syriacus</name>
    <name type="common">Rose of Sharon</name>
    <dbReference type="NCBI Taxonomy" id="106335"/>
    <lineage>
        <taxon>Eukaryota</taxon>
        <taxon>Viridiplantae</taxon>
        <taxon>Streptophyta</taxon>
        <taxon>Embryophyta</taxon>
        <taxon>Tracheophyta</taxon>
        <taxon>Spermatophyta</taxon>
        <taxon>Magnoliopsida</taxon>
        <taxon>eudicotyledons</taxon>
        <taxon>Gunneridae</taxon>
        <taxon>Pentapetalae</taxon>
        <taxon>rosids</taxon>
        <taxon>malvids</taxon>
        <taxon>Malvales</taxon>
        <taxon>Malvaceae</taxon>
        <taxon>Malvoideae</taxon>
        <taxon>Hibiscus</taxon>
    </lineage>
</organism>
<reference evidence="1" key="1">
    <citation type="submission" date="2019-09" db="EMBL/GenBank/DDBJ databases">
        <title>Draft genome information of white flower Hibiscus syriacus.</title>
        <authorList>
            <person name="Kim Y.-M."/>
        </authorList>
    </citation>
    <scope>NUCLEOTIDE SEQUENCE [LARGE SCALE GENOMIC DNA]</scope>
    <source>
        <strain evidence="1">YM2019G1</strain>
    </source>
</reference>
<dbReference type="AlphaFoldDB" id="A0A6A3CU59"/>